<keyword evidence="10" id="KW-0472">Membrane</keyword>
<evidence type="ECO:0000256" key="3">
    <source>
        <dbReference type="ARBA" id="ARBA00022617"/>
    </source>
</evidence>
<feature type="binding site" description="axial binding residue" evidence="11">
    <location>
        <position position="410"/>
    </location>
    <ligand>
        <name>heme</name>
        <dbReference type="ChEBI" id="CHEBI:30413"/>
    </ligand>
    <ligandPart>
        <name>Fe</name>
        <dbReference type="ChEBI" id="CHEBI:18248"/>
    </ligandPart>
</feature>
<feature type="region of interest" description="Disordered" evidence="13">
    <location>
        <begin position="535"/>
        <end position="554"/>
    </location>
</feature>
<dbReference type="GO" id="GO:0016020">
    <property type="term" value="C:membrane"/>
    <property type="evidence" value="ECO:0007669"/>
    <property type="project" value="UniProtKB-SubCell"/>
</dbReference>
<dbReference type="PRINTS" id="PR00385">
    <property type="entry name" value="P450"/>
</dbReference>
<dbReference type="EMBL" id="CM017328">
    <property type="protein sequence ID" value="KAE8124620.1"/>
    <property type="molecule type" value="Genomic_DNA"/>
</dbReference>
<evidence type="ECO:0000256" key="7">
    <source>
        <dbReference type="ARBA" id="ARBA00023002"/>
    </source>
</evidence>
<evidence type="ECO:0000256" key="13">
    <source>
        <dbReference type="SAM" id="MobiDB-lite"/>
    </source>
</evidence>
<sequence>MKDLSIMSKQAKSKPINFSDDISPRVVPIVHHTLKNYGKNFFIWIGPKPRVYITDPEQIKDVFTNIGEFRKPHINPLSRLLISGVVSYEGEKWVKHRKIINPAFRIEKLKGMTNAFYQSCNDMISQWERLIGEEGSCELDIWPYIENLTGDAISRTAFGSSYTEGKRIFQLQKEQAEFVMKALQSVYIPGWRFLPTKMNKRMKEIDREVRTLLTEIINNRERERKAGNATNDDLLGILLESNSTELRESGNEKNAAMSLTDVIEECKLFYFAGQETTSVLLVWTMVLLSKYPNWQVRAREEVLQVFGKNKPDFDGLHHLKVVTMILHEVLRFYPPVTVLNRAVDKDTKLGNLIIPAGAMIGLPIILIQRDCELWGDNANEFDPERFSEGVSKATKGQLSFFPFGGGPRLCIGQNFAMMEAKMALSLILQHFSFEISSSYTHAPFTIITLQPQFGAHIPHQHVVVSSIEHSNDSSSSSHLDDVLESLPEIDDRFFTLPCTNSHRPQQQDDKLNFQNLGSVSFYWASLVSLNSVPELGDPKNQAQAQNSADPELDG</sequence>
<comment type="cofactor">
    <cofactor evidence="11">
        <name>heme</name>
        <dbReference type="ChEBI" id="CHEBI:30413"/>
    </cofactor>
</comment>
<dbReference type="GO" id="GO:0016705">
    <property type="term" value="F:oxidoreductase activity, acting on paired donors, with incorporation or reduction of molecular oxygen"/>
    <property type="evidence" value="ECO:0007669"/>
    <property type="project" value="InterPro"/>
</dbReference>
<name>A0A5N6RTJ5_9ROSI</name>
<dbReference type="InterPro" id="IPR017972">
    <property type="entry name" value="Cyt_P450_CS"/>
</dbReference>
<dbReference type="GO" id="GO:0004497">
    <property type="term" value="F:monooxygenase activity"/>
    <property type="evidence" value="ECO:0007669"/>
    <property type="project" value="UniProtKB-KW"/>
</dbReference>
<keyword evidence="15" id="KW-1185">Reference proteome</keyword>
<evidence type="ECO:0000256" key="1">
    <source>
        <dbReference type="ARBA" id="ARBA00004167"/>
    </source>
</evidence>
<comment type="subcellular location">
    <subcellularLocation>
        <location evidence="1">Membrane</location>
        <topology evidence="1">Single-pass membrane protein</topology>
    </subcellularLocation>
</comment>
<dbReference type="InterPro" id="IPR036396">
    <property type="entry name" value="Cyt_P450_sf"/>
</dbReference>
<dbReference type="Gene3D" id="1.10.630.10">
    <property type="entry name" value="Cytochrome P450"/>
    <property type="match status" value="1"/>
</dbReference>
<dbReference type="Pfam" id="PF00067">
    <property type="entry name" value="p450"/>
    <property type="match status" value="1"/>
</dbReference>
<keyword evidence="9 12" id="KW-0503">Monooxygenase</keyword>
<dbReference type="SUPFAM" id="SSF48264">
    <property type="entry name" value="Cytochrome P450"/>
    <property type="match status" value="1"/>
</dbReference>
<dbReference type="GO" id="GO:0020037">
    <property type="term" value="F:heme binding"/>
    <property type="evidence" value="ECO:0007669"/>
    <property type="project" value="InterPro"/>
</dbReference>
<comment type="similarity">
    <text evidence="2 12">Belongs to the cytochrome P450 family.</text>
</comment>
<evidence type="ECO:0000256" key="2">
    <source>
        <dbReference type="ARBA" id="ARBA00010617"/>
    </source>
</evidence>
<keyword evidence="5 11" id="KW-0479">Metal-binding</keyword>
<protein>
    <recommendedName>
        <fullName evidence="16">Cytochrome P450</fullName>
    </recommendedName>
</protein>
<keyword evidence="7 12" id="KW-0560">Oxidoreductase</keyword>
<keyword evidence="6" id="KW-1133">Transmembrane helix</keyword>
<evidence type="ECO:0000256" key="8">
    <source>
        <dbReference type="ARBA" id="ARBA00023004"/>
    </source>
</evidence>
<accession>A0A5N6RTJ5</accession>
<evidence type="ECO:0000256" key="5">
    <source>
        <dbReference type="ARBA" id="ARBA00022723"/>
    </source>
</evidence>
<reference evidence="14 15" key="1">
    <citation type="submission" date="2019-06" db="EMBL/GenBank/DDBJ databases">
        <title>A chromosomal-level reference genome of Carpinus fangiana (Coryloideae, Betulaceae).</title>
        <authorList>
            <person name="Yang X."/>
            <person name="Wang Z."/>
            <person name="Zhang L."/>
            <person name="Hao G."/>
            <person name="Liu J."/>
            <person name="Yang Y."/>
        </authorList>
    </citation>
    <scope>NUCLEOTIDE SEQUENCE [LARGE SCALE GENOMIC DNA]</scope>
    <source>
        <strain evidence="14">Cfa_2016G</strain>
        <tissue evidence="14">Leaf</tissue>
    </source>
</reference>
<dbReference type="CDD" id="cd20642">
    <property type="entry name" value="CYP72"/>
    <property type="match status" value="1"/>
</dbReference>
<gene>
    <name evidence="14" type="ORF">FH972_019487</name>
</gene>
<dbReference type="InterPro" id="IPR002401">
    <property type="entry name" value="Cyt_P450_E_grp-I"/>
</dbReference>
<evidence type="ECO:0000256" key="6">
    <source>
        <dbReference type="ARBA" id="ARBA00022989"/>
    </source>
</evidence>
<dbReference type="PANTHER" id="PTHR24282">
    <property type="entry name" value="CYTOCHROME P450 FAMILY MEMBER"/>
    <property type="match status" value="1"/>
</dbReference>
<evidence type="ECO:0008006" key="16">
    <source>
        <dbReference type="Google" id="ProtNLM"/>
    </source>
</evidence>
<evidence type="ECO:0000256" key="10">
    <source>
        <dbReference type="ARBA" id="ARBA00023136"/>
    </source>
</evidence>
<evidence type="ECO:0000313" key="15">
    <source>
        <dbReference type="Proteomes" id="UP000327013"/>
    </source>
</evidence>
<keyword evidence="8 11" id="KW-0408">Iron</keyword>
<dbReference type="PROSITE" id="PS00086">
    <property type="entry name" value="CYTOCHROME_P450"/>
    <property type="match status" value="1"/>
</dbReference>
<evidence type="ECO:0000256" key="9">
    <source>
        <dbReference type="ARBA" id="ARBA00023033"/>
    </source>
</evidence>
<dbReference type="PRINTS" id="PR00463">
    <property type="entry name" value="EP450I"/>
</dbReference>
<organism evidence="14 15">
    <name type="scientific">Carpinus fangiana</name>
    <dbReference type="NCBI Taxonomy" id="176857"/>
    <lineage>
        <taxon>Eukaryota</taxon>
        <taxon>Viridiplantae</taxon>
        <taxon>Streptophyta</taxon>
        <taxon>Embryophyta</taxon>
        <taxon>Tracheophyta</taxon>
        <taxon>Spermatophyta</taxon>
        <taxon>Magnoliopsida</taxon>
        <taxon>eudicotyledons</taxon>
        <taxon>Gunneridae</taxon>
        <taxon>Pentapetalae</taxon>
        <taxon>rosids</taxon>
        <taxon>fabids</taxon>
        <taxon>Fagales</taxon>
        <taxon>Betulaceae</taxon>
        <taxon>Carpinus</taxon>
    </lineage>
</organism>
<evidence type="ECO:0000256" key="4">
    <source>
        <dbReference type="ARBA" id="ARBA00022692"/>
    </source>
</evidence>
<dbReference type="InterPro" id="IPR001128">
    <property type="entry name" value="Cyt_P450"/>
</dbReference>
<dbReference type="Proteomes" id="UP000327013">
    <property type="component" value="Chromosome 8"/>
</dbReference>
<dbReference type="AlphaFoldDB" id="A0A5N6RTJ5"/>
<evidence type="ECO:0000313" key="14">
    <source>
        <dbReference type="EMBL" id="KAE8124620.1"/>
    </source>
</evidence>
<dbReference type="GO" id="GO:0005506">
    <property type="term" value="F:iron ion binding"/>
    <property type="evidence" value="ECO:0007669"/>
    <property type="project" value="InterPro"/>
</dbReference>
<dbReference type="PANTHER" id="PTHR24282:SF255">
    <property type="entry name" value="CYTOCHROME P450 72A11-RELATED"/>
    <property type="match status" value="1"/>
</dbReference>
<keyword evidence="3 11" id="KW-0349">Heme</keyword>
<dbReference type="OrthoDB" id="1470350at2759"/>
<evidence type="ECO:0000256" key="11">
    <source>
        <dbReference type="PIRSR" id="PIRSR602401-1"/>
    </source>
</evidence>
<dbReference type="FunFam" id="1.10.630.10:FF:000029">
    <property type="entry name" value="Cytochrome P450 734A1"/>
    <property type="match status" value="1"/>
</dbReference>
<keyword evidence="4" id="KW-0812">Transmembrane</keyword>
<dbReference type="InterPro" id="IPR050665">
    <property type="entry name" value="Cytochrome_P450_Monooxygen"/>
</dbReference>
<proteinExistence type="inferred from homology"/>
<evidence type="ECO:0000256" key="12">
    <source>
        <dbReference type="RuleBase" id="RU000461"/>
    </source>
</evidence>